<reference evidence="2 3" key="1">
    <citation type="submission" date="2015-09" db="EMBL/GenBank/DDBJ databases">
        <title>Host preference determinants of Valsa canker pathogens revealed by comparative genomics.</title>
        <authorList>
            <person name="Yin Z."/>
            <person name="Huang L."/>
        </authorList>
    </citation>
    <scope>NUCLEOTIDE SEQUENCE [LARGE SCALE GENOMIC DNA]</scope>
    <source>
        <strain evidence="2 3">YSFL</strain>
    </source>
</reference>
<dbReference type="Proteomes" id="UP000284375">
    <property type="component" value="Unassembled WGS sequence"/>
</dbReference>
<comment type="caution">
    <text evidence="2">The sequence shown here is derived from an EMBL/GenBank/DDBJ whole genome shotgun (WGS) entry which is preliminary data.</text>
</comment>
<proteinExistence type="predicted"/>
<organism evidence="2 3">
    <name type="scientific">Cytospora chrysosperma</name>
    <name type="common">Cytospora canker fungus</name>
    <name type="synonym">Sphaeria chrysosperma</name>
    <dbReference type="NCBI Taxonomy" id="252740"/>
    <lineage>
        <taxon>Eukaryota</taxon>
        <taxon>Fungi</taxon>
        <taxon>Dikarya</taxon>
        <taxon>Ascomycota</taxon>
        <taxon>Pezizomycotina</taxon>
        <taxon>Sordariomycetes</taxon>
        <taxon>Sordariomycetidae</taxon>
        <taxon>Diaporthales</taxon>
        <taxon>Cytosporaceae</taxon>
        <taxon>Cytospora</taxon>
    </lineage>
</organism>
<gene>
    <name evidence="2" type="ORF">VSDG_08532</name>
</gene>
<keyword evidence="3" id="KW-1185">Reference proteome</keyword>
<dbReference type="AlphaFoldDB" id="A0A423VEX3"/>
<evidence type="ECO:0000313" key="3">
    <source>
        <dbReference type="Proteomes" id="UP000284375"/>
    </source>
</evidence>
<protein>
    <submittedName>
        <fullName evidence="2">Uncharacterized protein</fullName>
    </submittedName>
</protein>
<name>A0A423VEX3_CYTCH</name>
<accession>A0A423VEX3</accession>
<evidence type="ECO:0000256" key="1">
    <source>
        <dbReference type="SAM" id="MobiDB-lite"/>
    </source>
</evidence>
<sequence>MENHSLQELVLQSGGPASQLAVVVVDNISPNISVSDLQDAVMGAGAQGWHLYYDPVLLKLTLKARFEDKDRAESYITMFNHLILENPPYEPKALDARLVHTLSNMRLSPTVASSTTGGAPTPNSTIADDLSETTSTAGRSSLYDAKESFGCSFQKLQDQVLDGTGSALSTTAGWVFEALCLEHTWDKTNGKGCGVRYNTTSRWNIFVSGAIQKEDISSLSTKATGARFTT</sequence>
<evidence type="ECO:0000313" key="2">
    <source>
        <dbReference type="EMBL" id="ROV89549.1"/>
    </source>
</evidence>
<dbReference type="EMBL" id="LJZO01000057">
    <property type="protein sequence ID" value="ROV89549.1"/>
    <property type="molecule type" value="Genomic_DNA"/>
</dbReference>
<feature type="region of interest" description="Disordered" evidence="1">
    <location>
        <begin position="110"/>
        <end position="131"/>
    </location>
</feature>